<proteinExistence type="predicted"/>
<name>A0A151SVV6_CAJCA</name>
<accession>A0A151SVV6</accession>
<dbReference type="EMBL" id="CM003612">
    <property type="protein sequence ID" value="KYP58931.1"/>
    <property type="molecule type" value="Genomic_DNA"/>
</dbReference>
<evidence type="ECO:0000313" key="2">
    <source>
        <dbReference type="Proteomes" id="UP000075243"/>
    </source>
</evidence>
<organism evidence="1 2">
    <name type="scientific">Cajanus cajan</name>
    <name type="common">Pigeon pea</name>
    <name type="synonym">Cajanus indicus</name>
    <dbReference type="NCBI Taxonomy" id="3821"/>
    <lineage>
        <taxon>Eukaryota</taxon>
        <taxon>Viridiplantae</taxon>
        <taxon>Streptophyta</taxon>
        <taxon>Embryophyta</taxon>
        <taxon>Tracheophyta</taxon>
        <taxon>Spermatophyta</taxon>
        <taxon>Magnoliopsida</taxon>
        <taxon>eudicotyledons</taxon>
        <taxon>Gunneridae</taxon>
        <taxon>Pentapetalae</taxon>
        <taxon>rosids</taxon>
        <taxon>fabids</taxon>
        <taxon>Fabales</taxon>
        <taxon>Fabaceae</taxon>
        <taxon>Papilionoideae</taxon>
        <taxon>50 kb inversion clade</taxon>
        <taxon>NPAAA clade</taxon>
        <taxon>indigoferoid/millettioid clade</taxon>
        <taxon>Phaseoleae</taxon>
        <taxon>Cajanus</taxon>
    </lineage>
</organism>
<evidence type="ECO:0000313" key="1">
    <source>
        <dbReference type="EMBL" id="KYP58931.1"/>
    </source>
</evidence>
<keyword evidence="2" id="KW-1185">Reference proteome</keyword>
<dbReference type="Proteomes" id="UP000075243">
    <property type="component" value="Chromosome 10"/>
</dbReference>
<dbReference type="AlphaFoldDB" id="A0A151SVV6"/>
<reference evidence="1 2" key="1">
    <citation type="journal article" date="2012" name="Nat. Biotechnol.">
        <title>Draft genome sequence of pigeonpea (Cajanus cajan), an orphan legume crop of resource-poor farmers.</title>
        <authorList>
            <person name="Varshney R.K."/>
            <person name="Chen W."/>
            <person name="Li Y."/>
            <person name="Bharti A.K."/>
            <person name="Saxena R.K."/>
            <person name="Schlueter J.A."/>
            <person name="Donoghue M.T."/>
            <person name="Azam S."/>
            <person name="Fan G."/>
            <person name="Whaley A.M."/>
            <person name="Farmer A.D."/>
            <person name="Sheridan J."/>
            <person name="Iwata A."/>
            <person name="Tuteja R."/>
            <person name="Penmetsa R.V."/>
            <person name="Wu W."/>
            <person name="Upadhyaya H.D."/>
            <person name="Yang S.P."/>
            <person name="Shah T."/>
            <person name="Saxena K.B."/>
            <person name="Michael T."/>
            <person name="McCombie W.R."/>
            <person name="Yang B."/>
            <person name="Zhang G."/>
            <person name="Yang H."/>
            <person name="Wang J."/>
            <person name="Spillane C."/>
            <person name="Cook D.R."/>
            <person name="May G.D."/>
            <person name="Xu X."/>
            <person name="Jackson S.A."/>
        </authorList>
    </citation>
    <scope>NUCLEOTIDE SEQUENCE [LARGE SCALE GENOMIC DNA]</scope>
    <source>
        <strain evidence="2">cv. Asha</strain>
    </source>
</reference>
<protein>
    <submittedName>
        <fullName evidence="1">Protein NAP1</fullName>
    </submittedName>
</protein>
<sequence>MSLTTVVDNFVIINTQSMLLHEDYQLYVLPRILESKKMAKSGRTKQKEADLEYNVTKQVEKMISDLVTEL</sequence>
<dbReference type="Gramene" id="C.cajan_13930.t">
    <property type="protein sequence ID" value="C.cajan_13930.t"/>
    <property type="gene ID" value="C.cajan_13930"/>
</dbReference>
<dbReference type="STRING" id="3821.A0A151SVV6"/>
<gene>
    <name evidence="1" type="ORF">KK1_014353</name>
</gene>